<keyword evidence="3" id="KW-0804">Transcription</keyword>
<feature type="domain" description="HTH araC/xylS-type" evidence="4">
    <location>
        <begin position="265"/>
        <end position="363"/>
    </location>
</feature>
<dbReference type="InterPro" id="IPR009057">
    <property type="entry name" value="Homeodomain-like_sf"/>
</dbReference>
<dbReference type="Gene3D" id="1.10.10.60">
    <property type="entry name" value="Homeodomain-like"/>
    <property type="match status" value="1"/>
</dbReference>
<evidence type="ECO:0000256" key="1">
    <source>
        <dbReference type="ARBA" id="ARBA00023015"/>
    </source>
</evidence>
<dbReference type="InterPro" id="IPR032687">
    <property type="entry name" value="AraC-type_N"/>
</dbReference>
<dbReference type="Pfam" id="PF12625">
    <property type="entry name" value="Arabinose_bd"/>
    <property type="match status" value="1"/>
</dbReference>
<evidence type="ECO:0000313" key="6">
    <source>
        <dbReference type="Proteomes" id="UP000445000"/>
    </source>
</evidence>
<dbReference type="InterPro" id="IPR018060">
    <property type="entry name" value="HTH_AraC"/>
</dbReference>
<keyword evidence="1" id="KW-0805">Transcription regulation</keyword>
<protein>
    <submittedName>
        <fullName evidence="5">HTH-type transcriptional regulator VirS</fullName>
    </submittedName>
</protein>
<evidence type="ECO:0000256" key="3">
    <source>
        <dbReference type="ARBA" id="ARBA00023163"/>
    </source>
</evidence>
<accession>A0A829Y8X3</accession>
<dbReference type="SUPFAM" id="SSF46689">
    <property type="entry name" value="Homeodomain-like"/>
    <property type="match status" value="1"/>
</dbReference>
<dbReference type="GO" id="GO:0005829">
    <property type="term" value="C:cytosol"/>
    <property type="evidence" value="ECO:0007669"/>
    <property type="project" value="TreeGrafter"/>
</dbReference>
<dbReference type="PANTHER" id="PTHR47894">
    <property type="entry name" value="HTH-TYPE TRANSCRIPTIONAL REGULATOR GADX"/>
    <property type="match status" value="1"/>
</dbReference>
<dbReference type="SMART" id="SM00342">
    <property type="entry name" value="HTH_ARAC"/>
    <property type="match status" value="1"/>
</dbReference>
<name>A0A829Y8X3_9GAMM</name>
<keyword evidence="2" id="KW-0238">DNA-binding</keyword>
<proteinExistence type="predicted"/>
<keyword evidence="6" id="KW-1185">Reference proteome</keyword>
<evidence type="ECO:0000313" key="5">
    <source>
        <dbReference type="EMBL" id="GFE79759.1"/>
    </source>
</evidence>
<dbReference type="GO" id="GO:0000976">
    <property type="term" value="F:transcription cis-regulatory region binding"/>
    <property type="evidence" value="ECO:0007669"/>
    <property type="project" value="TreeGrafter"/>
</dbReference>
<sequence>MKAEKRKLSVVRESASPKSEAALSASSELASVRVDTLRQFDKLVGSLGGDAAALLQRARIERGAPDQGKGVIPFSQMADLFDRASTELACPDFGLRLATIQAAHGATKVLGPLDVAMRNSPTLGEALRYFANHVHAYSNAVRVCFEKIPNDPRIFMLFEFSSMGFAAQRQAVEHALALIQHTVLAISGGQARAREIWFTHEPVGSASTYRSHCNATARFGQSMNGLFFDERDFELALPEADPQLYEIATSFIDQRFPTTAMSLSERVRIIIGRLLVEGNCTHERVASAVGMHPRTLQRRLRDEGDSFEAIKDSVRRDVALRYLQQPNVSLVRVTEILGYSETSVLSRSCHRWFCASPRELRNAASR</sequence>
<dbReference type="Pfam" id="PF12833">
    <property type="entry name" value="HTH_18"/>
    <property type="match status" value="1"/>
</dbReference>
<reference evidence="6" key="1">
    <citation type="submission" date="2020-01" db="EMBL/GenBank/DDBJ databases">
        <title>'Steroidobacter agaridevorans' sp. nov., agar-degrading bacteria isolated from rhizosphere soils.</title>
        <authorList>
            <person name="Ikenaga M."/>
            <person name="Kataoka M."/>
            <person name="Murouchi A."/>
            <person name="Katsuragi S."/>
            <person name="Sakai M."/>
        </authorList>
    </citation>
    <scope>NUCLEOTIDE SEQUENCE [LARGE SCALE GENOMIC DNA]</scope>
    <source>
        <strain evidence="6">YU21-B</strain>
    </source>
</reference>
<dbReference type="PROSITE" id="PS01124">
    <property type="entry name" value="HTH_ARAC_FAMILY_2"/>
    <property type="match status" value="1"/>
</dbReference>
<dbReference type="PANTHER" id="PTHR47894:SF4">
    <property type="entry name" value="HTH-TYPE TRANSCRIPTIONAL REGULATOR GADX"/>
    <property type="match status" value="1"/>
</dbReference>
<gene>
    <name evidence="5" type="primary">virS_1</name>
    <name evidence="5" type="ORF">GCM10011487_17590</name>
</gene>
<dbReference type="RefSeq" id="WP_161811519.1">
    <property type="nucleotide sequence ID" value="NZ_BLJN01000002.1"/>
</dbReference>
<dbReference type="Proteomes" id="UP000445000">
    <property type="component" value="Unassembled WGS sequence"/>
</dbReference>
<evidence type="ECO:0000256" key="2">
    <source>
        <dbReference type="ARBA" id="ARBA00023125"/>
    </source>
</evidence>
<organism evidence="5 6">
    <name type="scientific">Steroidobacter agaridevorans</name>
    <dbReference type="NCBI Taxonomy" id="2695856"/>
    <lineage>
        <taxon>Bacteria</taxon>
        <taxon>Pseudomonadati</taxon>
        <taxon>Pseudomonadota</taxon>
        <taxon>Gammaproteobacteria</taxon>
        <taxon>Steroidobacterales</taxon>
        <taxon>Steroidobacteraceae</taxon>
        <taxon>Steroidobacter</taxon>
    </lineage>
</organism>
<dbReference type="GO" id="GO:0003700">
    <property type="term" value="F:DNA-binding transcription factor activity"/>
    <property type="evidence" value="ECO:0007669"/>
    <property type="project" value="InterPro"/>
</dbReference>
<comment type="caution">
    <text evidence="5">The sequence shown here is derived from an EMBL/GenBank/DDBJ whole genome shotgun (WGS) entry which is preliminary data.</text>
</comment>
<dbReference type="EMBL" id="BLJN01000002">
    <property type="protein sequence ID" value="GFE79759.1"/>
    <property type="molecule type" value="Genomic_DNA"/>
</dbReference>
<dbReference type="AlphaFoldDB" id="A0A829Y8X3"/>
<evidence type="ECO:0000259" key="4">
    <source>
        <dbReference type="PROSITE" id="PS01124"/>
    </source>
</evidence>